<dbReference type="FunFam" id="3.10.310.10:FF:000005">
    <property type="entry name" value="Proline racemase"/>
    <property type="match status" value="1"/>
</dbReference>
<comment type="caution">
    <text evidence="2">The sequence shown here is derived from an EMBL/GenBank/DDBJ whole genome shotgun (WGS) entry which is preliminary data.</text>
</comment>
<dbReference type="GO" id="GO:0047580">
    <property type="term" value="F:4-hydroxyproline epimerase activity"/>
    <property type="evidence" value="ECO:0007669"/>
    <property type="project" value="TreeGrafter"/>
</dbReference>
<evidence type="ECO:0000313" key="3">
    <source>
        <dbReference type="Proteomes" id="UP000183700"/>
    </source>
</evidence>
<dbReference type="PANTHER" id="PTHR33442:SF5">
    <property type="entry name" value="BIFUNCTIONAL TRANS-3-HYDROXY-L-PROLINE DEHYDRATASE_2-EPIMERASE"/>
    <property type="match status" value="1"/>
</dbReference>
<dbReference type="STRING" id="319970.RV00_GL002325"/>
<dbReference type="SUPFAM" id="SSF54506">
    <property type="entry name" value="Diaminopimelate epimerase-like"/>
    <property type="match status" value="1"/>
</dbReference>
<comment type="similarity">
    <text evidence="1">Belongs to the proline racemase family.</text>
</comment>
<dbReference type="SFLD" id="SFLDS00028">
    <property type="entry name" value="Proline_Racemase"/>
    <property type="match status" value="1"/>
</dbReference>
<proteinExistence type="inferred from homology"/>
<evidence type="ECO:0008006" key="4">
    <source>
        <dbReference type="Google" id="ProtNLM"/>
    </source>
</evidence>
<dbReference type="InterPro" id="IPR008794">
    <property type="entry name" value="Pro_racemase_fam"/>
</dbReference>
<sequence length="346" mass="37954">MMNTRRNIMKVSKMISAIDTHTAGEAARLIIGGIPKFPGETMADKRAYLETEADDIRRMLMLEPRGHRDMFGAFITEPVHEEADYGIIFMDSGGYLNMCGHNTIAAMTSAVEQGWVEVKEGEREVKVVQDTPAGIVRGTVHLDEDYSAESVSFENVESFLYKENVTVNVPEIGELTMDISFGGSFFAILPAASINLEIKPENASKFNEIGMIIRDAVNEQIEIQHPTLEHIKEVDLVEFYGPATSPDATYQNVVVFGDGQVDRSPCGTGTSAKLATLYGKGEMKVGDTFVYESILCTKFKGEIVEEAEVGGYKAIIPRVSGSAYVTGYNSFLVDPKDSLKEGFLLG</sequence>
<dbReference type="EMBL" id="JXKM01000004">
    <property type="protein sequence ID" value="OJG36181.1"/>
    <property type="molecule type" value="Genomic_DNA"/>
</dbReference>
<keyword evidence="3" id="KW-1185">Reference proteome</keyword>
<dbReference type="PIRSF" id="PIRSF029792">
    <property type="entry name" value="Pro_racemase"/>
    <property type="match status" value="1"/>
</dbReference>
<accession>A0A1L8SVS8</accession>
<dbReference type="Pfam" id="PF05544">
    <property type="entry name" value="Pro_racemase"/>
    <property type="match status" value="1"/>
</dbReference>
<dbReference type="Gene3D" id="3.10.310.10">
    <property type="entry name" value="Diaminopimelate Epimerase, Chain A, domain 1"/>
    <property type="match status" value="2"/>
</dbReference>
<name>A0A1L8SVS8_9ENTE</name>
<reference evidence="2 3" key="1">
    <citation type="submission" date="2014-12" db="EMBL/GenBank/DDBJ databases">
        <title>Draft genome sequences of 29 type strains of Enterococci.</title>
        <authorList>
            <person name="Zhong Z."/>
            <person name="Sun Z."/>
            <person name="Liu W."/>
            <person name="Zhang W."/>
            <person name="Zhang H."/>
        </authorList>
    </citation>
    <scope>NUCLEOTIDE SEQUENCE [LARGE SCALE GENOMIC DNA]</scope>
    <source>
        <strain evidence="2 3">DSM 22802</strain>
    </source>
</reference>
<organism evidence="2 3">
    <name type="scientific">Enterococcus devriesei</name>
    <dbReference type="NCBI Taxonomy" id="319970"/>
    <lineage>
        <taxon>Bacteria</taxon>
        <taxon>Bacillati</taxon>
        <taxon>Bacillota</taxon>
        <taxon>Bacilli</taxon>
        <taxon>Lactobacillales</taxon>
        <taxon>Enterococcaceae</taxon>
        <taxon>Enterococcus</taxon>
    </lineage>
</organism>
<evidence type="ECO:0000313" key="2">
    <source>
        <dbReference type="EMBL" id="OJG36181.1"/>
    </source>
</evidence>
<dbReference type="PANTHER" id="PTHR33442">
    <property type="entry name" value="TRANS-3-HYDROXY-L-PROLINE DEHYDRATASE"/>
    <property type="match status" value="1"/>
</dbReference>
<evidence type="ECO:0000256" key="1">
    <source>
        <dbReference type="ARBA" id="ARBA00007529"/>
    </source>
</evidence>
<gene>
    <name evidence="2" type="ORF">RV00_GL002325</name>
</gene>
<dbReference type="Proteomes" id="UP000183700">
    <property type="component" value="Unassembled WGS sequence"/>
</dbReference>
<dbReference type="AlphaFoldDB" id="A0A1L8SVS8"/>
<protein>
    <recommendedName>
        <fullName evidence="4">Proline racemase</fullName>
    </recommendedName>
</protein>